<dbReference type="EMBL" id="JBHUHY010000003">
    <property type="protein sequence ID" value="MFD2186368.1"/>
    <property type="molecule type" value="Genomic_DNA"/>
</dbReference>
<keyword evidence="3" id="KW-0812">Transmembrane</keyword>
<keyword evidence="2" id="KW-0326">Glycosidase</keyword>
<dbReference type="Pfam" id="PF02836">
    <property type="entry name" value="Glyco_hydro_2_C"/>
    <property type="match status" value="1"/>
</dbReference>
<sequence length="514" mass="59974">MKKQNRTIYRSLLILSFIMVNGLILFGISQTLSFLNTGADRSTMLHIGLKNKQAYIPKVVWKDTTNPGRSIEKQTMSNIQKDYVNSWYVRNVAYSSYDSLGIFDFYTQSARQNILKTLQFNKENDVQIVSTTLDHNLFLDFYSADGQLVVFEDRNVKMYSQVFNENELQFETTDLANYKIAMLLEDGFWRVRHLVKQFYKQQDTVQTKKTSYVQGKKILVDNQPYPIKGINYYPQKSPWNMFGEGFDESIIKEDFDIVKKAGLNTIRIFIQYEDFGKEVVKKSKIEKLQTVMNLAEDAKLKVIVTLFDFYGDYAIQDWTFTHRHAEQIVSAIKNHDALLAWDIKNEPNLDFESRGKENVMAWLKEMIAQVKSYDPDHLVTIGWSDIESATLLQEKVDMVSFHYYQDINDFSEAFIVLNTQVNKPLVLQEFGLSSNRGFWAPFGASEKKQAKYHKQFQEIFKNQNINYLSWTLYDFEEVPGTVVGNLPWVKHKQKYFGFIDRGGNKKPAFEFIGN</sequence>
<keyword evidence="1 5" id="KW-0378">Hydrolase</keyword>
<dbReference type="SUPFAM" id="SSF51445">
    <property type="entry name" value="(Trans)glycosidases"/>
    <property type="match status" value="1"/>
</dbReference>
<evidence type="ECO:0000313" key="5">
    <source>
        <dbReference type="EMBL" id="MFD2186368.1"/>
    </source>
</evidence>
<evidence type="ECO:0000313" key="6">
    <source>
        <dbReference type="Proteomes" id="UP001597344"/>
    </source>
</evidence>
<dbReference type="PANTHER" id="PTHR31451">
    <property type="match status" value="1"/>
</dbReference>
<accession>A0ABW5ATS2</accession>
<evidence type="ECO:0000256" key="2">
    <source>
        <dbReference type="ARBA" id="ARBA00023295"/>
    </source>
</evidence>
<evidence type="ECO:0000256" key="3">
    <source>
        <dbReference type="SAM" id="Phobius"/>
    </source>
</evidence>
<gene>
    <name evidence="5" type="ORF">ACFSJT_06155</name>
</gene>
<dbReference type="InterPro" id="IPR006103">
    <property type="entry name" value="Glyco_hydro_2_cat"/>
</dbReference>
<dbReference type="InterPro" id="IPR018087">
    <property type="entry name" value="Glyco_hydro_5_CS"/>
</dbReference>
<organism evidence="5 6">
    <name type="scientific">Aquimarina celericrescens</name>
    <dbReference type="NCBI Taxonomy" id="1964542"/>
    <lineage>
        <taxon>Bacteria</taxon>
        <taxon>Pseudomonadati</taxon>
        <taxon>Bacteroidota</taxon>
        <taxon>Flavobacteriia</taxon>
        <taxon>Flavobacteriales</taxon>
        <taxon>Flavobacteriaceae</taxon>
        <taxon>Aquimarina</taxon>
    </lineage>
</organism>
<keyword evidence="3" id="KW-1133">Transmembrane helix</keyword>
<feature type="transmembrane region" description="Helical" evidence="3">
    <location>
        <begin position="12"/>
        <end position="35"/>
    </location>
</feature>
<dbReference type="Proteomes" id="UP001597344">
    <property type="component" value="Unassembled WGS sequence"/>
</dbReference>
<proteinExistence type="predicted"/>
<dbReference type="RefSeq" id="WP_378319343.1">
    <property type="nucleotide sequence ID" value="NZ_JBHUHY010000003.1"/>
</dbReference>
<dbReference type="PROSITE" id="PS00659">
    <property type="entry name" value="GLYCOSYL_HYDROL_F5"/>
    <property type="match status" value="1"/>
</dbReference>
<reference evidence="6" key="1">
    <citation type="journal article" date="2019" name="Int. J. Syst. Evol. Microbiol.">
        <title>The Global Catalogue of Microorganisms (GCM) 10K type strain sequencing project: providing services to taxonomists for standard genome sequencing and annotation.</title>
        <authorList>
            <consortium name="The Broad Institute Genomics Platform"/>
            <consortium name="The Broad Institute Genome Sequencing Center for Infectious Disease"/>
            <person name="Wu L."/>
            <person name="Ma J."/>
        </authorList>
    </citation>
    <scope>NUCLEOTIDE SEQUENCE [LARGE SCALE GENOMIC DNA]</scope>
    <source>
        <strain evidence="6">DT92</strain>
    </source>
</reference>
<keyword evidence="6" id="KW-1185">Reference proteome</keyword>
<feature type="domain" description="Glycoside hydrolase family 2 catalytic" evidence="4">
    <location>
        <begin position="213"/>
        <end position="465"/>
    </location>
</feature>
<keyword evidence="3" id="KW-0472">Membrane</keyword>
<dbReference type="Gene3D" id="3.20.20.80">
    <property type="entry name" value="Glycosidases"/>
    <property type="match status" value="1"/>
</dbReference>
<dbReference type="InterPro" id="IPR017853">
    <property type="entry name" value="GH"/>
</dbReference>
<comment type="caution">
    <text evidence="5">The sequence shown here is derived from an EMBL/GenBank/DDBJ whole genome shotgun (WGS) entry which is preliminary data.</text>
</comment>
<dbReference type="GO" id="GO:0016787">
    <property type="term" value="F:hydrolase activity"/>
    <property type="evidence" value="ECO:0007669"/>
    <property type="project" value="UniProtKB-KW"/>
</dbReference>
<evidence type="ECO:0000259" key="4">
    <source>
        <dbReference type="Pfam" id="PF02836"/>
    </source>
</evidence>
<dbReference type="InterPro" id="IPR045053">
    <property type="entry name" value="MAN-like"/>
</dbReference>
<name>A0ABW5ATS2_9FLAO</name>
<protein>
    <submittedName>
        <fullName evidence="5">Glycoside hydrolase family 2 TIM barrel-domain containing protein</fullName>
    </submittedName>
</protein>
<evidence type="ECO:0000256" key="1">
    <source>
        <dbReference type="ARBA" id="ARBA00022801"/>
    </source>
</evidence>